<dbReference type="AlphaFoldDB" id="A0A317JUD1"/>
<accession>A0A317JUD1</accession>
<reference evidence="1 2" key="1">
    <citation type="submission" date="2018-02" db="EMBL/GenBank/DDBJ databases">
        <title>Genomic Reconstructions from Amazon Rainforest and Pasture Soil Reveal Novel Insights into the Physiology of Candidate Phyla in Tropical Sites.</title>
        <authorList>
            <person name="Kroeger M.E."/>
            <person name="Delmont T."/>
            <person name="Eren A.M."/>
            <person name="Guo J."/>
            <person name="Meyer K.M."/>
            <person name="Khan K."/>
            <person name="Rodrigues J.L.M."/>
            <person name="Bohannan B.J.M."/>
            <person name="Tringe S."/>
            <person name="Borges C.D."/>
            <person name="Tiedje J."/>
            <person name="Tsai S.M."/>
            <person name="Nusslein K."/>
        </authorList>
    </citation>
    <scope>NUCLEOTIDE SEQUENCE [LARGE SCALE GENOMIC DNA]</scope>
    <source>
        <strain evidence="1">Amazon FNV 2010 28 9</strain>
    </source>
</reference>
<gene>
    <name evidence="1" type="ORF">C5B42_00280</name>
</gene>
<name>A0A317JUD1_9BACT</name>
<evidence type="ECO:0000313" key="1">
    <source>
        <dbReference type="EMBL" id="PWU24242.1"/>
    </source>
</evidence>
<comment type="caution">
    <text evidence="1">The sequence shown here is derived from an EMBL/GenBank/DDBJ whole genome shotgun (WGS) entry which is preliminary data.</text>
</comment>
<dbReference type="EMBL" id="PSRQ01000006">
    <property type="protein sequence ID" value="PWU24242.1"/>
    <property type="molecule type" value="Genomic_DNA"/>
</dbReference>
<protein>
    <submittedName>
        <fullName evidence="1">Uncharacterized protein</fullName>
    </submittedName>
</protein>
<evidence type="ECO:0000313" key="2">
    <source>
        <dbReference type="Proteomes" id="UP000246104"/>
    </source>
</evidence>
<organism evidence="1 2">
    <name type="scientific">Candidatus Cerribacteria bacterium 'Amazon FNV 2010 28 9'</name>
    <dbReference type="NCBI Taxonomy" id="2081795"/>
    <lineage>
        <taxon>Bacteria</taxon>
        <taxon>Candidatus Cerribacteria</taxon>
    </lineage>
</organism>
<sequence length="89" mass="10087">MPGWWSEQLGNDPEDVQRTEYFQQAKTAGKSLAIGDETSLTLPSSLFSDLQLEVFKNQLNAELAKEEFSIQALRVMDTITVIIKRLKID</sequence>
<proteinExistence type="predicted"/>
<dbReference type="Proteomes" id="UP000246104">
    <property type="component" value="Unassembled WGS sequence"/>
</dbReference>